<proteinExistence type="inferred from homology"/>
<dbReference type="FunFam" id="3.30.160.60:FF:000384">
    <property type="entry name" value="Zinc finger protein 550"/>
    <property type="match status" value="1"/>
</dbReference>
<feature type="domain" description="C2H2-type" evidence="14">
    <location>
        <begin position="338"/>
        <end position="365"/>
    </location>
</feature>
<feature type="domain" description="C2H2-type" evidence="14">
    <location>
        <begin position="198"/>
        <end position="225"/>
    </location>
</feature>
<feature type="domain" description="C2H2-type" evidence="14">
    <location>
        <begin position="142"/>
        <end position="169"/>
    </location>
</feature>
<dbReference type="InterPro" id="IPR036236">
    <property type="entry name" value="Znf_C2H2_sf"/>
</dbReference>
<dbReference type="PROSITE" id="PS00028">
    <property type="entry name" value="ZINC_FINGER_C2H2_1"/>
    <property type="match status" value="26"/>
</dbReference>
<feature type="domain" description="C2H2-type" evidence="14">
    <location>
        <begin position="1032"/>
        <end position="1059"/>
    </location>
</feature>
<feature type="domain" description="KRAB-related" evidence="17">
    <location>
        <begin position="8"/>
        <end position="72"/>
    </location>
</feature>
<reference evidence="19" key="1">
    <citation type="submission" date="2025-08" db="UniProtKB">
        <authorList>
            <consortium name="RefSeq"/>
        </authorList>
    </citation>
    <scope>IDENTIFICATION</scope>
</reference>
<feature type="domain" description="C2H2-type" evidence="14">
    <location>
        <begin position="1116"/>
        <end position="1143"/>
    </location>
</feature>
<dbReference type="FunFam" id="3.30.160.60:FF:000873">
    <property type="entry name" value="Zinc finger protein 841"/>
    <property type="match status" value="1"/>
</dbReference>
<comment type="similarity">
    <text evidence="3">Belongs to the krueppel C2H2-type zinc-finger protein family.</text>
</comment>
<dbReference type="Pfam" id="PF00096">
    <property type="entry name" value="zf-C2H2"/>
    <property type="match status" value="24"/>
</dbReference>
<dbReference type="PANTHER" id="PTHR23226:SF377">
    <property type="entry name" value="ZINC FINGER AND SCAN DOMAIN-CONTAINING PROTEIN 20"/>
    <property type="match status" value="1"/>
</dbReference>
<evidence type="ECO:0000256" key="11">
    <source>
        <dbReference type="ARBA" id="ARBA00023242"/>
    </source>
</evidence>
<dbReference type="InterPro" id="IPR013087">
    <property type="entry name" value="Znf_C2H2_type"/>
</dbReference>
<dbReference type="FunFam" id="3.30.160.60:FF:001437">
    <property type="entry name" value="Zinc finger protein 594"/>
    <property type="match status" value="1"/>
</dbReference>
<dbReference type="FunFam" id="3.30.160.60:FF:000286">
    <property type="entry name" value="Zinc finger protein 770"/>
    <property type="match status" value="1"/>
</dbReference>
<feature type="domain" description="C2H2-type" evidence="14">
    <location>
        <begin position="394"/>
        <end position="416"/>
    </location>
</feature>
<dbReference type="GO" id="GO:0000978">
    <property type="term" value="F:RNA polymerase II cis-regulatory region sequence-specific DNA binding"/>
    <property type="evidence" value="ECO:0007669"/>
    <property type="project" value="TreeGrafter"/>
</dbReference>
<dbReference type="SMART" id="SM00431">
    <property type="entry name" value="SCAN"/>
    <property type="match status" value="2"/>
</dbReference>
<keyword evidence="8" id="KW-0805">Transcription regulation</keyword>
<dbReference type="CDD" id="cd07936">
    <property type="entry name" value="SCAN"/>
    <property type="match status" value="2"/>
</dbReference>
<dbReference type="FunFam" id="3.30.160.60:FF:000759">
    <property type="entry name" value="zinc finger protein 16"/>
    <property type="match status" value="1"/>
</dbReference>
<keyword evidence="6 12" id="KW-0863">Zinc-finger</keyword>
<evidence type="ECO:0000313" key="19">
    <source>
        <dbReference type="RefSeq" id="XP_025050945.1"/>
    </source>
</evidence>
<feature type="domain" description="C2H2-type" evidence="14">
    <location>
        <begin position="976"/>
        <end position="1003"/>
    </location>
</feature>
<dbReference type="Gene3D" id="1.10.4020.10">
    <property type="entry name" value="DNA breaking-rejoining enzymes"/>
    <property type="match status" value="2"/>
</dbReference>
<keyword evidence="7" id="KW-0862">Zinc</keyword>
<dbReference type="FunFam" id="3.30.160.60:FF:001119">
    <property type="entry name" value="zinc finger protein 408"/>
    <property type="match status" value="1"/>
</dbReference>
<dbReference type="GeneID" id="102369018"/>
<dbReference type="PROSITE" id="PS50805">
    <property type="entry name" value="KRAB"/>
    <property type="match status" value="2"/>
</dbReference>
<gene>
    <name evidence="19" type="primary">LOC102369018</name>
</gene>
<feature type="domain" description="C2H2-type" evidence="14">
    <location>
        <begin position="1832"/>
        <end position="1859"/>
    </location>
</feature>
<dbReference type="Pfam" id="PF01352">
    <property type="entry name" value="KRAB"/>
    <property type="match status" value="2"/>
</dbReference>
<evidence type="ECO:0000256" key="13">
    <source>
        <dbReference type="SAM" id="MobiDB-lite"/>
    </source>
</evidence>
<feature type="domain" description="C2H2-type" evidence="14">
    <location>
        <begin position="1060"/>
        <end position="1087"/>
    </location>
</feature>
<feature type="domain" description="C2H2-type" evidence="14">
    <location>
        <begin position="1692"/>
        <end position="1719"/>
    </location>
</feature>
<sequence>MAAAALAELQKAFEDVAVYFTRKEWALLEDEDKLLYRDQMLRNYQALVFMGHRGPTPDLISRIQQGDAELWVSDGEDSGESSWSEGPCLAGAGIPSRVEQQAPEEGLAAAKPQTHPVCREGLEEQRAPSRQEDGVRSGEVLYKCGACGESFKDTEDLWVHRRTHRREAAHPCPECEKSFQYKSLLIRHQRTHSGERPYLCPECGKSFAQRSHIRVHQRLHRGEKPYGCPECGKSFTQQHHLQDHQRVHTGERPYHCTVCGKSFTQQHHLQVHQHLHTGEKPYHCGECGKSFPQQQALWIHLRLHMGEKPFPCSQCGESFCHRSGLIIHQSIHTGEKPFPCAECGKSFTWRSGLAAHQRIHTGEKPFPCPQCGKSFCKRSQLTVHQRIHTGERPYGCTVCGKCFCTSSALTRHQRTHRDWTLAMNEGEMLLAHASSSLSTEGGDPVPGCDAAAGAGQVLHSHLQPELSEMQPGDWPGSHRVDAADSPPCESRVAGAGAGPPLAKEMTAELMPAPDLGAPFPALMDPELPLGDEVPTPEMWRRRFRCFRYQEAAGPQEVHSRLRELCQRWLEPQRRSKEQMLELVVLEQFLAILPRETQSWEWGHSVEAVTMAEWFQLGSAEDETLQVTVCMKVKDTASDKMGSAGALWEPLGSQPQESQPPPEHLPLEKPGCGETSGPDVPKDEPPPRWESGAATLSKVEEQCPEEGPANLELLTVSPGRLGERGSLTPEPGQLQKRQGRPPKQELPEAFEDVAVHFTREEWALLDDGDKGLYQDQMLRNYQALVSLGYQGATPDLICRIQRGEVELWVGEDEEPGETSWSEGLSPADPGTLSRAEHQSPANLKLFPARNQLPIQQGRRTAETHRSPACTEGFEGLRDLKSPKGRVQSGHGSYICGDCGKSFGDLQELGAHRGPLGREKAYPCVENWSSFQEKDHLIRQQRREPGQSSCLFPECRQSCISLSDLQIHQRMHVGDKPYRCNECSKSFTRRYHLQVHTRVHTGEKPFSCPQCGKSFTKNSALTKHWRVHTGEKPFSCRQCGKSFSDNSTLTGHLRVHTGEKPFSCSQCGRSFTKSSTLTRHLLVHTGEKRFSCSQCGRSFTHNSTLTKHLRMHTGEKPYGCGECGKRFRQSAGLTKHQRTHQDKTRGQLLPSSLCNGEGSHTPGWAAPEDKSPGPGNFAFCIPEMPSACGVGTMQPTGLNSSMSSWKEESNGIPWESILGQELFNICINDSEDGFKCTLFKFVGDSKVGRSAHTVEGRARIHNDLHSLDKWSSINQMRFNGPRDTVLPTGSVHKRWESESPGPRASPARRMAAKLGPAPALSLLLPALVQPSVKMEEQDSAGPPEPVAGAEGAGNVPRVIEAGTGQETVSWEELQQVKQEPQEEPAHHGEGQWQEGMQPQHLPAKVGMDTVTLQLPELAPGGEVPTPEMWRRRFRGFCYQAAEGPREVCSRLRELCQRWLEPQHRSKEQILELVVLEQFLAILPQEMPSWEWGLGVETCAEAVALAEGFQLGQAEDEKLQVTVCVKVEDVSSDKMAPTGALWEPLDSWPEQPQPNPAHMPQEEAGWGETPGVQDELPHVPKEEPLPHEESGFSNTEETWDSSADESSMGWFPRQDPSPGAAGAGTLSGAEEQPPEEGPANLKQLKTSPGKAGAKALPGGARTGEEPHLCADCGKSFACLSKLAAHRKIHSRERPHHCPDCGKSFVFLSILAKHRTVHTGDRPHRCGECGKTFKHSSSLFLHRRVHSGVRPHQCGECGKSFAHSCSLARHQHVHSGEKPHRCGECGKCFAQPGHLTQHRHIHSGEKPHSCGECGKSFVRRGDLVQHQRVHTGEKPYLCTKCGKSFSSLGYLATHRKIHSGERPHRCEECGKTFVTRSNLTTHQRVHTGERPYCCPDCGKSFTLSYNLAQHRRIHTGERPYLCTHCGKSFQRQVHLTRHWRLLMQEQS</sequence>
<name>A0A3Q0FXW3_ALLSI</name>
<comment type="subcellular location">
    <subcellularLocation>
        <location evidence="2">Nucleus</location>
    </subcellularLocation>
</comment>
<dbReference type="FunFam" id="3.30.160.60:FF:000100">
    <property type="entry name" value="Zinc finger 45-like"/>
    <property type="match status" value="1"/>
</dbReference>
<protein>
    <submittedName>
        <fullName evidence="19">Uncharacterized protein LOC102369018</fullName>
    </submittedName>
</protein>
<dbReference type="CDD" id="cd07765">
    <property type="entry name" value="KRAB_A-box"/>
    <property type="match status" value="2"/>
</dbReference>
<dbReference type="SUPFAM" id="SSF57667">
    <property type="entry name" value="beta-beta-alpha zinc fingers"/>
    <property type="match status" value="14"/>
</dbReference>
<feature type="domain" description="C2H2-type" evidence="14">
    <location>
        <begin position="1776"/>
        <end position="1803"/>
    </location>
</feature>
<feature type="domain" description="C2H2-type" evidence="14">
    <location>
        <begin position="892"/>
        <end position="919"/>
    </location>
</feature>
<feature type="domain" description="C2H2-type" evidence="14">
    <location>
        <begin position="1916"/>
        <end position="1943"/>
    </location>
</feature>
<feature type="domain" description="C2H2-type" evidence="14">
    <location>
        <begin position="170"/>
        <end position="197"/>
    </location>
</feature>
<evidence type="ECO:0000259" key="16">
    <source>
        <dbReference type="PROSITE" id="PS50805"/>
    </source>
</evidence>
<dbReference type="FunFam" id="3.30.160.60:FF:001997">
    <property type="entry name" value="Uncharacterized protein"/>
    <property type="match status" value="1"/>
</dbReference>
<evidence type="ECO:0000256" key="6">
    <source>
        <dbReference type="ARBA" id="ARBA00022771"/>
    </source>
</evidence>
<feature type="domain" description="KRAB" evidence="16">
    <location>
        <begin position="747"/>
        <end position="819"/>
    </location>
</feature>
<dbReference type="KEGG" id="asn:102369018"/>
<comment type="function">
    <text evidence="1">May be involved in transcriptional regulation.</text>
</comment>
<dbReference type="FunFam" id="3.30.160.60:FF:000030">
    <property type="entry name" value="Zinc finger protein 628"/>
    <property type="match status" value="1"/>
</dbReference>
<evidence type="ECO:0000256" key="1">
    <source>
        <dbReference type="ARBA" id="ARBA00003767"/>
    </source>
</evidence>
<feature type="region of interest" description="Disordered" evidence="13">
    <location>
        <begin position="853"/>
        <end position="881"/>
    </location>
</feature>
<dbReference type="FunFam" id="1.10.4020.10:FF:000001">
    <property type="entry name" value="zinc finger protein 263 isoform X1"/>
    <property type="match status" value="2"/>
</dbReference>
<dbReference type="Pfam" id="PF13912">
    <property type="entry name" value="zf-C2H2_6"/>
    <property type="match status" value="1"/>
</dbReference>
<feature type="domain" description="C2H2-type" evidence="14">
    <location>
        <begin position="1720"/>
        <end position="1747"/>
    </location>
</feature>
<dbReference type="InterPro" id="IPR003309">
    <property type="entry name" value="SCAN_dom"/>
</dbReference>
<feature type="region of interest" description="Disordered" evidence="13">
    <location>
        <begin position="1129"/>
        <end position="1150"/>
    </location>
</feature>
<dbReference type="FunFam" id="3.30.160.60:FF:000671">
    <property type="entry name" value="Zinc finger protein 26"/>
    <property type="match status" value="1"/>
</dbReference>
<evidence type="ECO:0000259" key="17">
    <source>
        <dbReference type="PROSITE" id="PS50806"/>
    </source>
</evidence>
<evidence type="ECO:0000256" key="9">
    <source>
        <dbReference type="ARBA" id="ARBA00023125"/>
    </source>
</evidence>
<evidence type="ECO:0000256" key="3">
    <source>
        <dbReference type="ARBA" id="ARBA00006991"/>
    </source>
</evidence>
<feature type="domain" description="C2H2-type" evidence="14">
    <location>
        <begin position="1860"/>
        <end position="1887"/>
    </location>
</feature>
<dbReference type="InterPro" id="IPR003655">
    <property type="entry name" value="aKRAB"/>
</dbReference>
<evidence type="ECO:0000259" key="14">
    <source>
        <dbReference type="PROSITE" id="PS50157"/>
    </source>
</evidence>
<evidence type="ECO:0000256" key="2">
    <source>
        <dbReference type="ARBA" id="ARBA00004123"/>
    </source>
</evidence>
<feature type="region of interest" description="Disordered" evidence="13">
    <location>
        <begin position="1279"/>
        <end position="1305"/>
    </location>
</feature>
<dbReference type="InParanoid" id="A0A3Q0FXW3"/>
<dbReference type="SUPFAM" id="SSF47353">
    <property type="entry name" value="Retrovirus capsid dimerization domain-like"/>
    <property type="match status" value="2"/>
</dbReference>
<dbReference type="Gene3D" id="3.30.160.60">
    <property type="entry name" value="Classic Zinc Finger"/>
    <property type="match status" value="27"/>
</dbReference>
<dbReference type="PANTHER" id="PTHR23226">
    <property type="entry name" value="ZINC FINGER AND SCAN DOMAIN-CONTAINING"/>
    <property type="match status" value="1"/>
</dbReference>
<feature type="compositionally biased region" description="Basic and acidic residues" evidence="13">
    <location>
        <begin position="1572"/>
        <end position="1587"/>
    </location>
</feature>
<keyword evidence="10" id="KW-0804">Transcription</keyword>
<feature type="domain" description="KRAB" evidence="16">
    <location>
        <begin position="11"/>
        <end position="83"/>
    </location>
</feature>
<feature type="domain" description="C2H2-type" evidence="14">
    <location>
        <begin position="366"/>
        <end position="393"/>
    </location>
</feature>
<dbReference type="InterPro" id="IPR036051">
    <property type="entry name" value="KRAB_dom_sf"/>
</dbReference>
<keyword evidence="9" id="KW-0238">DNA-binding</keyword>
<feature type="domain" description="C2H2-type" evidence="14">
    <location>
        <begin position="1664"/>
        <end position="1691"/>
    </location>
</feature>
<feature type="domain" description="SCAN box" evidence="15">
    <location>
        <begin position="540"/>
        <end position="607"/>
    </location>
</feature>
<evidence type="ECO:0000256" key="10">
    <source>
        <dbReference type="ARBA" id="ARBA00023163"/>
    </source>
</evidence>
<dbReference type="FunFam" id="3.30.160.60:FF:002343">
    <property type="entry name" value="Zinc finger protein 33A"/>
    <property type="match status" value="6"/>
</dbReference>
<dbReference type="RefSeq" id="XP_025050945.1">
    <property type="nucleotide sequence ID" value="XM_025195160.1"/>
</dbReference>
<dbReference type="SMART" id="SM00349">
    <property type="entry name" value="KRAB"/>
    <property type="match status" value="2"/>
</dbReference>
<evidence type="ECO:0000256" key="5">
    <source>
        <dbReference type="ARBA" id="ARBA00022737"/>
    </source>
</evidence>
<feature type="domain" description="KRAB-related" evidence="17">
    <location>
        <begin position="744"/>
        <end position="808"/>
    </location>
</feature>
<dbReference type="PROSITE" id="PS50804">
    <property type="entry name" value="SCAN_BOX"/>
    <property type="match status" value="2"/>
</dbReference>
<feature type="region of interest" description="Disordered" evidence="13">
    <location>
        <begin position="466"/>
        <end position="499"/>
    </location>
</feature>
<dbReference type="FunFam" id="3.30.160.60:FF:002716">
    <property type="entry name" value="Zinc finger protein 212"/>
    <property type="match status" value="1"/>
</dbReference>
<evidence type="ECO:0000256" key="12">
    <source>
        <dbReference type="PROSITE-ProRule" id="PRU00042"/>
    </source>
</evidence>
<dbReference type="GO" id="GO:0008270">
    <property type="term" value="F:zinc ion binding"/>
    <property type="evidence" value="ECO:0007669"/>
    <property type="project" value="UniProtKB-KW"/>
</dbReference>
<feature type="domain" description="C2H2-type" evidence="14">
    <location>
        <begin position="226"/>
        <end position="253"/>
    </location>
</feature>
<feature type="domain" description="C2H2-type" evidence="14">
    <location>
        <begin position="1748"/>
        <end position="1775"/>
    </location>
</feature>
<evidence type="ECO:0000259" key="15">
    <source>
        <dbReference type="PROSITE" id="PS50804"/>
    </source>
</evidence>
<feature type="domain" description="C2H2-type" evidence="14">
    <location>
        <begin position="946"/>
        <end position="975"/>
    </location>
</feature>
<dbReference type="SUPFAM" id="SSF109640">
    <property type="entry name" value="KRAB domain (Kruppel-associated box)"/>
    <property type="match status" value="2"/>
</dbReference>
<feature type="compositionally biased region" description="Low complexity" evidence="13">
    <location>
        <begin position="1645"/>
        <end position="1656"/>
    </location>
</feature>
<dbReference type="InterPro" id="IPR001909">
    <property type="entry name" value="KRAB"/>
</dbReference>
<accession>A0A3Q0FXW3</accession>
<keyword evidence="5" id="KW-0677">Repeat</keyword>
<evidence type="ECO:0000256" key="7">
    <source>
        <dbReference type="ARBA" id="ARBA00022833"/>
    </source>
</evidence>
<dbReference type="SMART" id="SM00355">
    <property type="entry name" value="ZnF_C2H2"/>
    <property type="match status" value="28"/>
</dbReference>
<dbReference type="FunFam" id="3.30.160.60:FF:000508">
    <property type="entry name" value="Myeloid zinc finger 1"/>
    <property type="match status" value="1"/>
</dbReference>
<dbReference type="Proteomes" id="UP000189705">
    <property type="component" value="Unplaced"/>
</dbReference>
<keyword evidence="11" id="KW-0539">Nucleus</keyword>
<feature type="domain" description="C2H2-type" evidence="14">
    <location>
        <begin position="254"/>
        <end position="281"/>
    </location>
</feature>
<feature type="domain" description="SCAN box" evidence="15">
    <location>
        <begin position="1428"/>
        <end position="1507"/>
    </location>
</feature>
<feature type="domain" description="C2H2-type" evidence="14">
    <location>
        <begin position="1804"/>
        <end position="1831"/>
    </location>
</feature>
<feature type="domain" description="C2H2-type" evidence="14">
    <location>
        <begin position="282"/>
        <end position="309"/>
    </location>
</feature>
<dbReference type="PROSITE" id="PS50806">
    <property type="entry name" value="KRAB_RELATED"/>
    <property type="match status" value="2"/>
</dbReference>
<dbReference type="Gene3D" id="6.10.140.140">
    <property type="match status" value="2"/>
</dbReference>
<evidence type="ECO:0000256" key="8">
    <source>
        <dbReference type="ARBA" id="ARBA00023015"/>
    </source>
</evidence>
<evidence type="ECO:0000256" key="4">
    <source>
        <dbReference type="ARBA" id="ARBA00022723"/>
    </source>
</evidence>
<feature type="region of interest" description="Disordered" evidence="13">
    <location>
        <begin position="810"/>
        <end position="841"/>
    </location>
</feature>
<feature type="domain" description="C2H2-type" evidence="14">
    <location>
        <begin position="1004"/>
        <end position="1031"/>
    </location>
</feature>
<keyword evidence="18" id="KW-1185">Reference proteome</keyword>
<evidence type="ECO:0000313" key="18">
    <source>
        <dbReference type="Proteomes" id="UP000189705"/>
    </source>
</evidence>
<dbReference type="Pfam" id="PF02023">
    <property type="entry name" value="SCAN"/>
    <property type="match status" value="2"/>
</dbReference>
<feature type="domain" description="C2H2-type" evidence="14">
    <location>
        <begin position="1088"/>
        <end position="1115"/>
    </location>
</feature>
<organism evidence="18 19">
    <name type="scientific">Alligator sinensis</name>
    <name type="common">Chinese alligator</name>
    <dbReference type="NCBI Taxonomy" id="38654"/>
    <lineage>
        <taxon>Eukaryota</taxon>
        <taxon>Metazoa</taxon>
        <taxon>Chordata</taxon>
        <taxon>Craniata</taxon>
        <taxon>Vertebrata</taxon>
        <taxon>Euteleostomi</taxon>
        <taxon>Archelosauria</taxon>
        <taxon>Archosauria</taxon>
        <taxon>Crocodylia</taxon>
        <taxon>Alligatoridae</taxon>
        <taxon>Alligatorinae</taxon>
        <taxon>Alligator</taxon>
    </lineage>
</organism>
<dbReference type="FunFam" id="3.30.160.60:FF:000966">
    <property type="entry name" value="ZFP90 zinc finger protein"/>
    <property type="match status" value="1"/>
</dbReference>
<dbReference type="InterPro" id="IPR038269">
    <property type="entry name" value="SCAN_sf"/>
</dbReference>
<dbReference type="PROSITE" id="PS50157">
    <property type="entry name" value="ZINC_FINGER_C2H2_2"/>
    <property type="match status" value="28"/>
</dbReference>
<dbReference type="FunFam" id="3.30.160.60:FF:000690">
    <property type="entry name" value="Zinc finger protein 354C"/>
    <property type="match status" value="2"/>
</dbReference>
<feature type="domain" description="C2H2-type" evidence="14">
    <location>
        <begin position="1888"/>
        <end position="1915"/>
    </location>
</feature>
<feature type="region of interest" description="Disordered" evidence="13">
    <location>
        <begin position="1533"/>
        <end position="1661"/>
    </location>
</feature>
<dbReference type="GO" id="GO:0005634">
    <property type="term" value="C:nucleus"/>
    <property type="evidence" value="ECO:0007669"/>
    <property type="project" value="UniProtKB-SubCell"/>
</dbReference>
<feature type="region of interest" description="Disordered" evidence="13">
    <location>
        <begin position="640"/>
        <end position="744"/>
    </location>
</feature>
<feature type="domain" description="C2H2-type" evidence="14">
    <location>
        <begin position="310"/>
        <end position="337"/>
    </location>
</feature>
<keyword evidence="4" id="KW-0479">Metal-binding</keyword>
<dbReference type="FunFam" id="3.30.160.60:FF:000739">
    <property type="entry name" value="Zgc:171418 protein"/>
    <property type="match status" value="1"/>
</dbReference>
<dbReference type="GO" id="GO:0000981">
    <property type="term" value="F:DNA-binding transcription factor activity, RNA polymerase II-specific"/>
    <property type="evidence" value="ECO:0007669"/>
    <property type="project" value="TreeGrafter"/>
</dbReference>
<dbReference type="FunFam" id="3.30.160.60:FF:001498">
    <property type="entry name" value="Zinc finger protein 404"/>
    <property type="match status" value="1"/>
</dbReference>
<dbReference type="FunFam" id="3.30.160.60:FF:000557">
    <property type="entry name" value="zinc finger and SCAN domain-containing protein 29"/>
    <property type="match status" value="1"/>
</dbReference>
<dbReference type="FunFam" id="3.30.160.60:FF:000634">
    <property type="entry name" value="Zinc finger X-chromosomal protein"/>
    <property type="match status" value="1"/>
</dbReference>
<dbReference type="GO" id="GO:0042802">
    <property type="term" value="F:identical protein binding"/>
    <property type="evidence" value="ECO:0007669"/>
    <property type="project" value="UniProtKB-ARBA"/>
</dbReference>